<dbReference type="RefSeq" id="WP_006977262.1">
    <property type="nucleotide sequence ID" value="NZ_ABCS01000208.1"/>
</dbReference>
<dbReference type="InterPro" id="IPR024975">
    <property type="entry name" value="NOV_C"/>
</dbReference>
<organism evidence="2 3">
    <name type="scientific">Plesiocystis pacifica SIR-1</name>
    <dbReference type="NCBI Taxonomy" id="391625"/>
    <lineage>
        <taxon>Bacteria</taxon>
        <taxon>Pseudomonadati</taxon>
        <taxon>Myxococcota</taxon>
        <taxon>Polyangia</taxon>
        <taxon>Nannocystales</taxon>
        <taxon>Nannocystaceae</taxon>
        <taxon>Plesiocystis</taxon>
    </lineage>
</organism>
<protein>
    <recommendedName>
        <fullName evidence="1">Protein NO VEIN C-terminal domain-containing protein</fullName>
    </recommendedName>
</protein>
<dbReference type="AlphaFoldDB" id="A6GKM6"/>
<sequence length="319" mass="35490">MPIWDDDRELDANFTIEPETNGLSLVFDSCGGGYNKDYNAGLELLLVRLGANTATLTRAEIDTKKTEHLSEQARFIPLRRGYPVDLNNIDAKQLRRDLGASMKDVGSERETGDGNRQKRVRLYLEFDGGSWHPAFLETRLRGRVDYGHLARDSSRGSLPAIEDRDAPIQGLKRASAGRSSDAARNAAIENRAMELAASHYSARGWYVRDVSELRVQGKRVGYDLACTTEPQPEDPNNYEDPELAVEVKGTSTAGDAVIVTHNEVDQARRLGDRAELFVVANIQYKDGEASGGEVLLTRKKWVPEDPERLVPTQYTLTLT</sequence>
<feature type="domain" description="Protein NO VEIN C-terminal" evidence="1">
    <location>
        <begin position="188"/>
        <end position="283"/>
    </location>
</feature>
<accession>A6GKM6</accession>
<dbReference type="STRING" id="391625.PPSIR1_06653"/>
<evidence type="ECO:0000313" key="3">
    <source>
        <dbReference type="Proteomes" id="UP000005801"/>
    </source>
</evidence>
<keyword evidence="3" id="KW-1185">Reference proteome</keyword>
<dbReference type="Proteomes" id="UP000005801">
    <property type="component" value="Unassembled WGS sequence"/>
</dbReference>
<dbReference type="Pfam" id="PF13020">
    <property type="entry name" value="NOV_C"/>
    <property type="match status" value="1"/>
</dbReference>
<comment type="caution">
    <text evidence="2">The sequence shown here is derived from an EMBL/GenBank/DDBJ whole genome shotgun (WGS) entry which is preliminary data.</text>
</comment>
<dbReference type="EMBL" id="ABCS01000208">
    <property type="protein sequence ID" value="EDM73580.1"/>
    <property type="molecule type" value="Genomic_DNA"/>
</dbReference>
<gene>
    <name evidence="2" type="ORF">PPSIR1_06653</name>
</gene>
<proteinExistence type="predicted"/>
<evidence type="ECO:0000313" key="2">
    <source>
        <dbReference type="EMBL" id="EDM73580.1"/>
    </source>
</evidence>
<reference evidence="2 3" key="1">
    <citation type="submission" date="2007-06" db="EMBL/GenBank/DDBJ databases">
        <authorList>
            <person name="Shimkets L."/>
            <person name="Ferriera S."/>
            <person name="Johnson J."/>
            <person name="Kravitz S."/>
            <person name="Beeson K."/>
            <person name="Sutton G."/>
            <person name="Rogers Y.-H."/>
            <person name="Friedman R."/>
            <person name="Frazier M."/>
            <person name="Venter J.C."/>
        </authorList>
    </citation>
    <scope>NUCLEOTIDE SEQUENCE [LARGE SCALE GENOMIC DNA]</scope>
    <source>
        <strain evidence="2 3">SIR-1</strain>
    </source>
</reference>
<name>A6GKM6_9BACT</name>
<evidence type="ECO:0000259" key="1">
    <source>
        <dbReference type="Pfam" id="PF13020"/>
    </source>
</evidence>
<dbReference type="eggNOG" id="COG3440">
    <property type="taxonomic scope" value="Bacteria"/>
</dbReference>
<dbReference type="OrthoDB" id="9802640at2"/>